<reference evidence="4 5" key="1">
    <citation type="submission" date="2023-06" db="EMBL/GenBank/DDBJ databases">
        <title>Genomic Analysis of Acinetobacter Strains Recovered from South Australian Aquatic Samples provides Insights into the Circulation of Antibiotic Resistance determinants in the Environment.</title>
        <authorList>
            <person name="Tobin L."/>
            <person name="Jarocki V.M."/>
            <person name="Kenyon J."/>
            <person name="Drigo B."/>
            <person name="Donner E."/>
            <person name="Djordjevic S.P."/>
            <person name="Hamidian M."/>
        </authorList>
    </citation>
    <scope>NUCLEOTIDE SEQUENCE [LARGE SCALE GENOMIC DNA]</scope>
    <source>
        <strain evidence="4 5">SAAc652</strain>
    </source>
</reference>
<comment type="caution">
    <text evidence="4">The sequence shown here is derived from an EMBL/GenBank/DDBJ whole genome shotgun (WGS) entry which is preliminary data.</text>
</comment>
<evidence type="ECO:0008006" key="6">
    <source>
        <dbReference type="Google" id="ProtNLM"/>
    </source>
</evidence>
<dbReference type="EMBL" id="JASVDY010000003">
    <property type="protein sequence ID" value="MDV2469320.1"/>
    <property type="molecule type" value="Genomic_DNA"/>
</dbReference>
<keyword evidence="2" id="KW-0802">TPR repeat</keyword>
<feature type="transmembrane region" description="Helical" evidence="3">
    <location>
        <begin position="265"/>
        <end position="284"/>
    </location>
</feature>
<sequence length="635" mass="73448">MNLINKNTFVLLILIGIVGILYYPALNFSYVWDDTLLFVSKTGLLTEPLSWSLISEPVLPGTTYFRPLVFLSWYLEFNVFGQHSGISHFIGLIMFYINCCLVYCLAYQLAEKTHNKNKIYIGFGASLFYLFHPALIESTAWVSGRFDQFATLFILLACWLFVKDFSVKEKPKAVNIILINLSFICALLSKELGIVLPLILLCLYFALMQKNTELSNFEIFRVGVNKYKLLIMVTFFTFIVYLFLRNQAMHGMYHASLTEDYVKRIILNDLAPLYALAFYVQKTFLPFSGINILHPYFDYVSKDIFSYLKITVISLFILFVFYMAWIGRSLSAWLAINGLLSVFLVLHFIPLGIAESIGHERFMTLGLAFMAISLAFIPYESYLDKIGLKRGIKKLIFSSILLSWFLLSILTIKSILPLWKNDYSLWSWTYKIHPESSLARYNYLYGALDQGNYQEVIKEAKKYIKNHGGLEVRDQLLYANALIGTFDEEGLKYLEGGLHALPKFHENREPDARRQADFFVITAGQIGGAYVSYAVGQLIFKNNPEEAIKYFSIADWYFLNDEKETLNYYLAAALFANKEYEKSYNIYLKQVEKSKQYDSKRFYLTAEVLTAYCSKNLQQKDICSKFYENKVFLKP</sequence>
<feature type="transmembrane region" description="Helical" evidence="3">
    <location>
        <begin position="332"/>
        <end position="350"/>
    </location>
</feature>
<feature type="transmembrane region" description="Helical" evidence="3">
    <location>
        <begin position="9"/>
        <end position="32"/>
    </location>
</feature>
<evidence type="ECO:0000256" key="3">
    <source>
        <dbReference type="SAM" id="Phobius"/>
    </source>
</evidence>
<evidence type="ECO:0000313" key="5">
    <source>
        <dbReference type="Proteomes" id="UP001278188"/>
    </source>
</evidence>
<dbReference type="Proteomes" id="UP001278188">
    <property type="component" value="Unassembled WGS sequence"/>
</dbReference>
<keyword evidence="5" id="KW-1185">Reference proteome</keyword>
<gene>
    <name evidence="4" type="ORF">QR674_10015</name>
</gene>
<keyword evidence="3" id="KW-0812">Transmembrane</keyword>
<evidence type="ECO:0000256" key="2">
    <source>
        <dbReference type="ARBA" id="ARBA00022803"/>
    </source>
</evidence>
<dbReference type="RefSeq" id="WP_317083964.1">
    <property type="nucleotide sequence ID" value="NZ_JASVDY010000003.1"/>
</dbReference>
<feature type="transmembrane region" description="Helical" evidence="3">
    <location>
        <begin position="227"/>
        <end position="244"/>
    </location>
</feature>
<feature type="transmembrane region" description="Helical" evidence="3">
    <location>
        <begin position="174"/>
        <end position="207"/>
    </location>
</feature>
<protein>
    <recommendedName>
        <fullName evidence="6">Glycosyltransferase RgtA/B/C/D-like domain-containing protein</fullName>
    </recommendedName>
</protein>
<accession>A0ABU3WG04</accession>
<feature type="transmembrane region" description="Helical" evidence="3">
    <location>
        <begin position="86"/>
        <end position="107"/>
    </location>
</feature>
<keyword evidence="3" id="KW-1133">Transmembrane helix</keyword>
<feature type="transmembrane region" description="Helical" evidence="3">
    <location>
        <begin position="142"/>
        <end position="162"/>
    </location>
</feature>
<evidence type="ECO:0000313" key="4">
    <source>
        <dbReference type="EMBL" id="MDV2469320.1"/>
    </source>
</evidence>
<organism evidence="4 5">
    <name type="scientific">Acinetobacter chinensis</name>
    <dbReference type="NCBI Taxonomy" id="2004650"/>
    <lineage>
        <taxon>Bacteria</taxon>
        <taxon>Pseudomonadati</taxon>
        <taxon>Pseudomonadota</taxon>
        <taxon>Gammaproteobacteria</taxon>
        <taxon>Moraxellales</taxon>
        <taxon>Moraxellaceae</taxon>
        <taxon>Acinetobacter</taxon>
    </lineage>
</organism>
<evidence type="ECO:0000256" key="1">
    <source>
        <dbReference type="ARBA" id="ARBA00022737"/>
    </source>
</evidence>
<proteinExistence type="predicted"/>
<keyword evidence="1" id="KW-0677">Repeat</keyword>
<dbReference type="InterPro" id="IPR052346">
    <property type="entry name" value="O-mannosyl-transferase_TMTC"/>
</dbReference>
<feature type="transmembrane region" description="Helical" evidence="3">
    <location>
        <begin position="395"/>
        <end position="419"/>
    </location>
</feature>
<dbReference type="PANTHER" id="PTHR44227">
    <property type="match status" value="1"/>
</dbReference>
<feature type="transmembrane region" description="Helical" evidence="3">
    <location>
        <begin position="119"/>
        <end position="136"/>
    </location>
</feature>
<dbReference type="PANTHER" id="PTHR44227:SF3">
    <property type="entry name" value="PROTEIN O-MANNOSYL-TRANSFERASE TMTC4"/>
    <property type="match status" value="1"/>
</dbReference>
<name>A0ABU3WG04_9GAMM</name>
<feature type="transmembrane region" description="Helical" evidence="3">
    <location>
        <begin position="304"/>
        <end position="325"/>
    </location>
</feature>
<keyword evidence="3" id="KW-0472">Membrane</keyword>
<feature type="transmembrane region" description="Helical" evidence="3">
    <location>
        <begin position="362"/>
        <end position="383"/>
    </location>
</feature>